<evidence type="ECO:0000256" key="4">
    <source>
        <dbReference type="SAM" id="MobiDB-lite"/>
    </source>
</evidence>
<feature type="domain" description="GH18" evidence="5">
    <location>
        <begin position="946"/>
        <end position="1456"/>
    </location>
</feature>
<dbReference type="SUPFAM" id="SSF51445">
    <property type="entry name" value="(Trans)glycosidases"/>
    <property type="match status" value="1"/>
</dbReference>
<dbReference type="GO" id="GO:0006032">
    <property type="term" value="P:chitin catabolic process"/>
    <property type="evidence" value="ECO:0007669"/>
    <property type="project" value="TreeGrafter"/>
</dbReference>
<dbReference type="InterPro" id="IPR050314">
    <property type="entry name" value="Glycosyl_Hydrlase_18"/>
</dbReference>
<keyword evidence="7" id="KW-1185">Reference proteome</keyword>
<dbReference type="InterPro" id="IPR029070">
    <property type="entry name" value="Chitinase_insertion_sf"/>
</dbReference>
<dbReference type="PANTHER" id="PTHR11177">
    <property type="entry name" value="CHITINASE"/>
    <property type="match status" value="1"/>
</dbReference>
<dbReference type="InterPro" id="IPR001223">
    <property type="entry name" value="Glyco_hydro18_cat"/>
</dbReference>
<dbReference type="Gene3D" id="3.20.20.80">
    <property type="entry name" value="Glycosidases"/>
    <property type="match status" value="2"/>
</dbReference>
<organism evidence="6 7">
    <name type="scientific">Edaphochlamys debaryana</name>
    <dbReference type="NCBI Taxonomy" id="47281"/>
    <lineage>
        <taxon>Eukaryota</taxon>
        <taxon>Viridiplantae</taxon>
        <taxon>Chlorophyta</taxon>
        <taxon>core chlorophytes</taxon>
        <taxon>Chlorophyceae</taxon>
        <taxon>CS clade</taxon>
        <taxon>Chlamydomonadales</taxon>
        <taxon>Chlamydomonadales incertae sedis</taxon>
        <taxon>Edaphochlamys</taxon>
    </lineage>
</organism>
<dbReference type="PANTHER" id="PTHR11177:SF317">
    <property type="entry name" value="CHITINASE 12-RELATED"/>
    <property type="match status" value="1"/>
</dbReference>
<evidence type="ECO:0000256" key="3">
    <source>
        <dbReference type="RuleBase" id="RU000489"/>
    </source>
</evidence>
<keyword evidence="2 3" id="KW-0326">Glycosidase</keyword>
<dbReference type="Pfam" id="PF00704">
    <property type="entry name" value="Glyco_hydro_18"/>
    <property type="match status" value="1"/>
</dbReference>
<feature type="compositionally biased region" description="Polar residues" evidence="4">
    <location>
        <begin position="132"/>
        <end position="144"/>
    </location>
</feature>
<feature type="region of interest" description="Disordered" evidence="4">
    <location>
        <begin position="361"/>
        <end position="385"/>
    </location>
</feature>
<dbReference type="Proteomes" id="UP000612055">
    <property type="component" value="Unassembled WGS sequence"/>
</dbReference>
<feature type="region of interest" description="Disordered" evidence="4">
    <location>
        <begin position="193"/>
        <end position="238"/>
    </location>
</feature>
<dbReference type="GO" id="GO:0008061">
    <property type="term" value="F:chitin binding"/>
    <property type="evidence" value="ECO:0007669"/>
    <property type="project" value="InterPro"/>
</dbReference>
<dbReference type="SMART" id="SM00636">
    <property type="entry name" value="Glyco_18"/>
    <property type="match status" value="1"/>
</dbReference>
<dbReference type="InterPro" id="IPR001579">
    <property type="entry name" value="Glyco_hydro_18_chit_AS"/>
</dbReference>
<feature type="region of interest" description="Disordered" evidence="4">
    <location>
        <begin position="914"/>
        <end position="943"/>
    </location>
</feature>
<comment type="caution">
    <text evidence="6">The sequence shown here is derived from an EMBL/GenBank/DDBJ whole genome shotgun (WGS) entry which is preliminary data.</text>
</comment>
<proteinExistence type="predicted"/>
<dbReference type="GO" id="GO:0005576">
    <property type="term" value="C:extracellular region"/>
    <property type="evidence" value="ECO:0007669"/>
    <property type="project" value="TreeGrafter"/>
</dbReference>
<feature type="compositionally biased region" description="Low complexity" evidence="4">
    <location>
        <begin position="211"/>
        <end position="221"/>
    </location>
</feature>
<evidence type="ECO:0000259" key="5">
    <source>
        <dbReference type="PROSITE" id="PS51910"/>
    </source>
</evidence>
<reference evidence="6" key="1">
    <citation type="journal article" date="2020" name="bioRxiv">
        <title>Comparative genomics of Chlamydomonas.</title>
        <authorList>
            <person name="Craig R.J."/>
            <person name="Hasan A.R."/>
            <person name="Ness R.W."/>
            <person name="Keightley P.D."/>
        </authorList>
    </citation>
    <scope>NUCLEOTIDE SEQUENCE</scope>
    <source>
        <strain evidence="6">CCAP 11/70</strain>
    </source>
</reference>
<dbReference type="InterPro" id="IPR017853">
    <property type="entry name" value="GH"/>
</dbReference>
<keyword evidence="1 3" id="KW-0378">Hydrolase</keyword>
<evidence type="ECO:0000313" key="6">
    <source>
        <dbReference type="EMBL" id="KAG2483350.1"/>
    </source>
</evidence>
<accession>A0A835XLU2</accession>
<dbReference type="Gene3D" id="3.10.50.10">
    <property type="match status" value="1"/>
</dbReference>
<evidence type="ECO:0000313" key="7">
    <source>
        <dbReference type="Proteomes" id="UP000612055"/>
    </source>
</evidence>
<dbReference type="SUPFAM" id="SSF54556">
    <property type="entry name" value="Chitinase insertion domain"/>
    <property type="match status" value="1"/>
</dbReference>
<dbReference type="PROSITE" id="PS01095">
    <property type="entry name" value="GH18_1"/>
    <property type="match status" value="1"/>
</dbReference>
<dbReference type="GO" id="GO:0004568">
    <property type="term" value="F:chitinase activity"/>
    <property type="evidence" value="ECO:0007669"/>
    <property type="project" value="TreeGrafter"/>
</dbReference>
<gene>
    <name evidence="6" type="ORF">HYH03_017798</name>
</gene>
<evidence type="ECO:0000256" key="1">
    <source>
        <dbReference type="ARBA" id="ARBA00022801"/>
    </source>
</evidence>
<protein>
    <recommendedName>
        <fullName evidence="5">GH18 domain-containing protein</fullName>
    </recommendedName>
</protein>
<dbReference type="OrthoDB" id="530500at2759"/>
<dbReference type="InterPro" id="IPR011583">
    <property type="entry name" value="Chitinase_II/V-like_cat"/>
</dbReference>
<dbReference type="PROSITE" id="PS51910">
    <property type="entry name" value="GH18_2"/>
    <property type="match status" value="1"/>
</dbReference>
<sequence>MQLCVASAASGRRRQLLAHRLRDARPWARFAHTWDGSPQRRSRSAMERAAAEAAVTCRSRYSTLADDHCFGIRAVFGLSERQLLALNPHIACPAPGPNVRVCVAGEAEPGHAAREKGAGGAASRTAHVRSGGSEQDPAQATSGRHASCGPAPLARVVIPDHVLTCNQLSWHLATPLRTLVELNPGALRASCGSLAAAQPQSNDENGGGSAEGDSSSSSSSGIPDPADTEDDAPLFGHVTSRQRPRLRVCVDPAASACPPGSTLRRVEPGDSCGSLAFSGGPAPVDAKLFQAANPRLNCSHAPLPPGWPACVPPRTPHDHDTLLVLAAALADHLPADAGDGVTNDKLWGPLSALASNTLPGSAYASDTQSSSGGWKADGGGGSSSPMMTKAEVADLALQLLVVAAQPDAHATLVGLAKEDPDFAGYQANLQASVRRDYCAVLARSPLIPADVAQCMCASHTSFLHCTARAALLFEELSRVHNGEPPLLRDVGVSAIGVTTAGAGLFGADGQNAATAADEDGVLVEIDEEVEEEEEQEGGLLGGGLRRQALDHEAWAEGSSVHGDTSYRALARVLSEQVAVVLRQMESQPADLSEDGSSWDKHQGGLMHDRSMLQRPWGGSALMTPLVHGRMLEEEGADLSGVKPDSFLKRTQALYKKTCSWNFLKNGTTTSGDKKADVMQVLKAIVSGCFKIECCMPVLEVLKFCGSMSACVPAVKVFGLMGAKQGLSAMTCVTGTRRCPTSQSSNAASEAALWKTPVDSKVTILDLSLCLNTDLVPGSSWAFSLLSIDPCWDLINIGFYPARMTFQISSMISLWLVLRLELSLQVAARDPFPRICQQEAYRCEDFCKMRGGDTIFNAVLRFKMGPWDKEWPINEGGASRPCFSGRRLALSDTPSSSTSTTPSYATTFAESSVLPDMASATTPQPSPKRRATLEDGDQGPPEAPAGKRVIAYYPNWYIYQHANKPPLLPGAIPLISHINYAFATVSYHPGSDTYYLDYADPWADVGVCLHPEDDYAACTSGLVCLDVPINCPNGAVSHVPTIATPNPTDAGGTCSTPAGQGCYNPGGPPKPDNRVYPCYTSINEGYMRPFWSNPDYPPPRHRNACGQFAYLLKEIGMSEEGKHIRMMLSVGGWYDSTFFSLATATAEHRAKLIRSIVDFIVMYGFDGVDLDWEFPGFEHGGQPPYGMTDDGNPDDMKDCADPTKSCKVDRSRDGAQLVAFLQELRAAFSGRVSWRNEPYRISMATGAGNNLLARYQLRETCAALDFVNIMAYDLHGAWDPITNHQAPLYGHTPGFAPGRDGAREFSVDDAVSMFLDAGCDPAKVNMGIPFYGRVFKGVGQGADHSKVCSMQSQGTPKPPGLYMPHQGSLPASESIIDYGKIRSTYPGLQSYYDEDSKASYGYDPATGVFVTYDDERVIADKVAYIKARGLGGAMFWVLGGDDDSQTLLRAVYNGLNS</sequence>
<feature type="region of interest" description="Disordered" evidence="4">
    <location>
        <begin position="112"/>
        <end position="146"/>
    </location>
</feature>
<dbReference type="EMBL" id="JAEHOE010000180">
    <property type="protein sequence ID" value="KAG2483350.1"/>
    <property type="molecule type" value="Genomic_DNA"/>
</dbReference>
<name>A0A835XLU2_9CHLO</name>
<evidence type="ECO:0000256" key="2">
    <source>
        <dbReference type="ARBA" id="ARBA00023295"/>
    </source>
</evidence>
<dbReference type="GO" id="GO:0005975">
    <property type="term" value="P:carbohydrate metabolic process"/>
    <property type="evidence" value="ECO:0007669"/>
    <property type="project" value="InterPro"/>
</dbReference>